<evidence type="ECO:0000259" key="4">
    <source>
        <dbReference type="Pfam" id="PF00535"/>
    </source>
</evidence>
<dbReference type="SUPFAM" id="SSF53448">
    <property type="entry name" value="Nucleotide-diphospho-sugar transferases"/>
    <property type="match status" value="1"/>
</dbReference>
<proteinExistence type="inferred from homology"/>
<dbReference type="InterPro" id="IPR001173">
    <property type="entry name" value="Glyco_trans_2-like"/>
</dbReference>
<dbReference type="CDD" id="cd04186">
    <property type="entry name" value="GT_2_like_c"/>
    <property type="match status" value="1"/>
</dbReference>
<comment type="caution">
    <text evidence="5">The sequence shown here is derived from an EMBL/GenBank/DDBJ whole genome shotgun (WGS) entry which is preliminary data.</text>
</comment>
<evidence type="ECO:0000313" key="6">
    <source>
        <dbReference type="Proteomes" id="UP000034617"/>
    </source>
</evidence>
<accession>A0A0G1GWW0</accession>
<evidence type="ECO:0000313" key="5">
    <source>
        <dbReference type="EMBL" id="KKT39115.1"/>
    </source>
</evidence>
<dbReference type="Proteomes" id="UP000034617">
    <property type="component" value="Unassembled WGS sequence"/>
</dbReference>
<keyword evidence="3 5" id="KW-0808">Transferase</keyword>
<dbReference type="GO" id="GO:0016757">
    <property type="term" value="F:glycosyltransferase activity"/>
    <property type="evidence" value="ECO:0007669"/>
    <property type="project" value="UniProtKB-KW"/>
</dbReference>
<comment type="similarity">
    <text evidence="1">Belongs to the glycosyltransferase 2 family.</text>
</comment>
<keyword evidence="2" id="KW-0328">Glycosyltransferase</keyword>
<dbReference type="EMBL" id="LCHM01000001">
    <property type="protein sequence ID" value="KKT39115.1"/>
    <property type="molecule type" value="Genomic_DNA"/>
</dbReference>
<dbReference type="PANTHER" id="PTHR43179">
    <property type="entry name" value="RHAMNOSYLTRANSFERASE WBBL"/>
    <property type="match status" value="1"/>
</dbReference>
<gene>
    <name evidence="5" type="ORF">UW22_C0001G0026</name>
</gene>
<evidence type="ECO:0000256" key="2">
    <source>
        <dbReference type="ARBA" id="ARBA00022676"/>
    </source>
</evidence>
<organism evidence="5 6">
    <name type="scientific">Candidatus Gottesmanbacteria bacterium GW2011_GWB1_44_11c</name>
    <dbReference type="NCBI Taxonomy" id="1618447"/>
    <lineage>
        <taxon>Bacteria</taxon>
        <taxon>Candidatus Gottesmaniibacteriota</taxon>
    </lineage>
</organism>
<reference evidence="5 6" key="1">
    <citation type="journal article" date="2015" name="Nature">
        <title>rRNA introns, odd ribosomes, and small enigmatic genomes across a large radiation of phyla.</title>
        <authorList>
            <person name="Brown C.T."/>
            <person name="Hug L.A."/>
            <person name="Thomas B.C."/>
            <person name="Sharon I."/>
            <person name="Castelle C.J."/>
            <person name="Singh A."/>
            <person name="Wilkins M.J."/>
            <person name="Williams K.H."/>
            <person name="Banfield J.F."/>
        </authorList>
    </citation>
    <scope>NUCLEOTIDE SEQUENCE [LARGE SCALE GENOMIC DNA]</scope>
</reference>
<dbReference type="PANTHER" id="PTHR43179:SF12">
    <property type="entry name" value="GALACTOFURANOSYLTRANSFERASE GLFT2"/>
    <property type="match status" value="1"/>
</dbReference>
<dbReference type="AlphaFoldDB" id="A0A0G1GWW0"/>
<dbReference type="InterPro" id="IPR029044">
    <property type="entry name" value="Nucleotide-diphossugar_trans"/>
</dbReference>
<evidence type="ECO:0000256" key="3">
    <source>
        <dbReference type="ARBA" id="ARBA00022679"/>
    </source>
</evidence>
<feature type="domain" description="Glycosyltransferase 2-like" evidence="4">
    <location>
        <begin position="9"/>
        <end position="171"/>
    </location>
</feature>
<name>A0A0G1GWW0_9BACT</name>
<dbReference type="Pfam" id="PF00535">
    <property type="entry name" value="Glycos_transf_2"/>
    <property type="match status" value="1"/>
</dbReference>
<evidence type="ECO:0000256" key="1">
    <source>
        <dbReference type="ARBA" id="ARBA00006739"/>
    </source>
</evidence>
<sequence length="292" mass="33680">MKTPKMSVSIIIPNWNGKLLLEKHLSEVAKHSGSATLIIVDDCSTDESVSYIQENFPDIRTIRKDRHEGFASTVNVGVREAKTDIVVLLNTDVEPEKGFLEPLISHFSDPTVFAVGCMDKSIEKGKIVLRGRGIGRWEKGFYIHKRGEVDKTDTAWVSGGSSAFRRTIWNELGGMDTIYNPFYWEDIDLSYRAKKKGYRVLFEPKSVVKHFHEDGKIFQRYSRNMIKETAFRNQFFFIWKHASAYQLFLGTIWIPIRLCTSIIRGDAIMVKGFCRALPFFFPIFLKRLKNYC</sequence>
<protein>
    <submittedName>
        <fullName evidence="5">Glycosyl transferase, family 2</fullName>
    </submittedName>
</protein>
<dbReference type="Gene3D" id="3.90.550.10">
    <property type="entry name" value="Spore Coat Polysaccharide Biosynthesis Protein SpsA, Chain A"/>
    <property type="match status" value="1"/>
</dbReference>